<feature type="domain" description="Fe/B12 periplasmic-binding" evidence="4">
    <location>
        <begin position="115"/>
        <end position="277"/>
    </location>
</feature>
<keyword evidence="6" id="KW-1185">Reference proteome</keyword>
<evidence type="ECO:0000313" key="5">
    <source>
        <dbReference type="EMBL" id="GCF15892.1"/>
    </source>
</evidence>
<dbReference type="Proteomes" id="UP000304382">
    <property type="component" value="Unassembled WGS sequence"/>
</dbReference>
<evidence type="ECO:0000259" key="4">
    <source>
        <dbReference type="Pfam" id="PF01497"/>
    </source>
</evidence>
<dbReference type="Pfam" id="PF01497">
    <property type="entry name" value="Peripla_BP_2"/>
    <property type="match status" value="1"/>
</dbReference>
<keyword evidence="3" id="KW-0732">Signal</keyword>
<evidence type="ECO:0000256" key="1">
    <source>
        <dbReference type="ARBA" id="ARBA00004196"/>
    </source>
</evidence>
<evidence type="ECO:0000256" key="3">
    <source>
        <dbReference type="ARBA" id="ARBA00022729"/>
    </source>
</evidence>
<gene>
    <name evidence="5" type="ORF">Harman_38270</name>
</gene>
<evidence type="ECO:0000313" key="6">
    <source>
        <dbReference type="Proteomes" id="UP000304382"/>
    </source>
</evidence>
<dbReference type="EMBL" id="BIXZ01000012">
    <property type="protein sequence ID" value="GCF15892.1"/>
    <property type="molecule type" value="Genomic_DNA"/>
</dbReference>
<evidence type="ECO:0000256" key="2">
    <source>
        <dbReference type="ARBA" id="ARBA00022448"/>
    </source>
</evidence>
<dbReference type="SUPFAM" id="SSF53807">
    <property type="entry name" value="Helical backbone' metal receptor"/>
    <property type="match status" value="1"/>
</dbReference>
<dbReference type="InterPro" id="IPR051313">
    <property type="entry name" value="Bact_iron-sidero_bind"/>
</dbReference>
<accession>A0A4C2ENR8</accession>
<comment type="subcellular location">
    <subcellularLocation>
        <location evidence="1">Cell envelope</location>
    </subcellularLocation>
</comment>
<dbReference type="AlphaFoldDB" id="A0A4C2ENR8"/>
<protein>
    <recommendedName>
        <fullName evidence="4">Fe/B12 periplasmic-binding domain-containing protein</fullName>
    </recommendedName>
</protein>
<organism evidence="5 6">
    <name type="scientific">Haloarcula mannanilytica</name>
    <dbReference type="NCBI Taxonomy" id="2509225"/>
    <lineage>
        <taxon>Archaea</taxon>
        <taxon>Methanobacteriati</taxon>
        <taxon>Methanobacteriota</taxon>
        <taxon>Stenosarchaea group</taxon>
        <taxon>Halobacteria</taxon>
        <taxon>Halobacteriales</taxon>
        <taxon>Haloarculaceae</taxon>
        <taxon>Haloarcula</taxon>
    </lineage>
</organism>
<dbReference type="PANTHER" id="PTHR30532">
    <property type="entry name" value="IRON III DICITRATE-BINDING PERIPLASMIC PROTEIN"/>
    <property type="match status" value="1"/>
</dbReference>
<dbReference type="Gene3D" id="3.40.50.1980">
    <property type="entry name" value="Nitrogenase molybdenum iron protein domain"/>
    <property type="match status" value="1"/>
</dbReference>
<comment type="caution">
    <text evidence="5">The sequence shown here is derived from an EMBL/GenBank/DDBJ whole genome shotgun (WGS) entry which is preliminary data.</text>
</comment>
<name>A0A4C2ENR8_9EURY</name>
<dbReference type="RefSeq" id="WP_235007271.1">
    <property type="nucleotide sequence ID" value="NZ_BIXZ01000012.1"/>
</dbReference>
<proteinExistence type="predicted"/>
<dbReference type="InterPro" id="IPR002491">
    <property type="entry name" value="ABC_transptr_periplasmic_BD"/>
</dbReference>
<reference evidence="5 6" key="1">
    <citation type="submission" date="2019-02" db="EMBL/GenBank/DDBJ databases">
        <title>Haloarcula mannanilyticum sp. nov., a mannan degrading haloarchaeon isolated from commercial salt.</title>
        <authorList>
            <person name="Enomoto S."/>
            <person name="Shimane Y."/>
            <person name="Kamekura M."/>
            <person name="Ito T."/>
            <person name="Moriya O."/>
            <person name="Ihara K."/>
            <person name="Takahashi-Ando N."/>
            <person name="Fukushima Y."/>
            <person name="Yoshida Y."/>
            <person name="Usama R."/>
            <person name="Takai K."/>
            <person name="Minegishi H."/>
        </authorList>
    </citation>
    <scope>NUCLEOTIDE SEQUENCE [LARGE SCALE GENOMIC DNA]</scope>
    <source>
        <strain evidence="5 6">MD130-1</strain>
    </source>
</reference>
<dbReference type="PANTHER" id="PTHR30532:SF1">
    <property type="entry name" value="IRON(3+)-HYDROXAMATE-BINDING PROTEIN FHUD"/>
    <property type="match status" value="1"/>
</dbReference>
<sequence>MEPVGEVSFESVPDRWMSYYSTFGDMGIALGQLESLAGLFFVDNWPTAFYDQLPGVEVSFEDVEKIEMGDGIDREVFYELNSDVHLMDPNMLSWIDDNWSQSDIDDIRSDVGPFVGNHIRRRGYEWHDYEYYSLYEAFEVVAEVFQERDRYSIISEVHDQLLTDLQEDLPSEEDRPSAGFLSVNSDFENGTFYAYPLGEGNGKKQYHDLGIDDAFEAYIDGSFAEWDYEQLLTADPDALVFLYGFSNASTEGFEDKVERMRDDPVGSQLTAVENDRLHRGGTEYQGPIINLFQTEAAAKQLYPDQFGAWNGLNESLPENDRLFDYQRVADVINGES</sequence>
<keyword evidence="2" id="KW-0813">Transport</keyword>